<reference evidence="1" key="1">
    <citation type="submission" date="2020-10" db="EMBL/GenBank/DDBJ databases">
        <authorList>
            <person name="Gilroy R."/>
        </authorList>
    </citation>
    <scope>NUCLEOTIDE SEQUENCE</scope>
    <source>
        <strain evidence="1">ChiGjej3B3-5194</strain>
    </source>
</reference>
<dbReference type="GO" id="GO:0003677">
    <property type="term" value="F:DNA binding"/>
    <property type="evidence" value="ECO:0007669"/>
    <property type="project" value="UniProtKB-KW"/>
</dbReference>
<sequence length="131" mass="15003">MKKTIKKQSSYRDEILRYAMDKYGTRPEYLWARWPNYAILRRTDNKKWYGAILDVPRERLGLAGTDVVDVLNVKCDAGLYAFINGESGILRGYHMGGTWVSVLLDGTVAREQIFALLDASYKLVGPRKKVQ</sequence>
<dbReference type="PANTHER" id="PTHR35145">
    <property type="entry name" value="CYTOPLASMIC PROTEIN-RELATED"/>
    <property type="match status" value="1"/>
</dbReference>
<reference evidence="1" key="2">
    <citation type="journal article" date="2021" name="PeerJ">
        <title>Extensive microbial diversity within the chicken gut microbiome revealed by metagenomics and culture.</title>
        <authorList>
            <person name="Gilroy R."/>
            <person name="Ravi A."/>
            <person name="Getino M."/>
            <person name="Pursley I."/>
            <person name="Horton D.L."/>
            <person name="Alikhan N.F."/>
            <person name="Baker D."/>
            <person name="Gharbi K."/>
            <person name="Hall N."/>
            <person name="Watson M."/>
            <person name="Adriaenssens E.M."/>
            <person name="Foster-Nyarko E."/>
            <person name="Jarju S."/>
            <person name="Secka A."/>
            <person name="Antonio M."/>
            <person name="Oren A."/>
            <person name="Chaudhuri R.R."/>
            <person name="La Ragione R."/>
            <person name="Hildebrand F."/>
            <person name="Pallen M.J."/>
        </authorList>
    </citation>
    <scope>NUCLEOTIDE SEQUENCE</scope>
    <source>
        <strain evidence="1">ChiGjej3B3-5194</strain>
    </source>
</reference>
<dbReference type="InterPro" id="IPR007351">
    <property type="entry name" value="YjbR"/>
</dbReference>
<protein>
    <submittedName>
        <fullName evidence="1">MmcQ/YjbR family DNA-binding protein</fullName>
    </submittedName>
</protein>
<dbReference type="InterPro" id="IPR058532">
    <property type="entry name" value="YjbR/MT2646/Rv2570-like"/>
</dbReference>
<keyword evidence="1" id="KW-0238">DNA-binding</keyword>
<dbReference type="InterPro" id="IPR038056">
    <property type="entry name" value="YjbR-like_sf"/>
</dbReference>
<evidence type="ECO:0000313" key="1">
    <source>
        <dbReference type="EMBL" id="HIS70946.1"/>
    </source>
</evidence>
<comment type="caution">
    <text evidence="1">The sequence shown here is derived from an EMBL/GenBank/DDBJ whole genome shotgun (WGS) entry which is preliminary data.</text>
</comment>
<evidence type="ECO:0000313" key="2">
    <source>
        <dbReference type="Proteomes" id="UP000886742"/>
    </source>
</evidence>
<proteinExistence type="predicted"/>
<dbReference type="EMBL" id="DVJI01000012">
    <property type="protein sequence ID" value="HIS70946.1"/>
    <property type="molecule type" value="Genomic_DNA"/>
</dbReference>
<dbReference type="Proteomes" id="UP000886742">
    <property type="component" value="Unassembled WGS sequence"/>
</dbReference>
<dbReference type="Pfam" id="PF04237">
    <property type="entry name" value="YjbR"/>
    <property type="match status" value="1"/>
</dbReference>
<gene>
    <name evidence="1" type="ORF">IAD02_03070</name>
</gene>
<name>A0A9D1JXH9_9PROT</name>
<accession>A0A9D1JXH9</accession>
<organism evidence="1 2">
    <name type="scientific">Candidatus Enterousia intestinigallinarum</name>
    <dbReference type="NCBI Taxonomy" id="2840790"/>
    <lineage>
        <taxon>Bacteria</taxon>
        <taxon>Pseudomonadati</taxon>
        <taxon>Pseudomonadota</taxon>
        <taxon>Alphaproteobacteria</taxon>
        <taxon>Candidatus Enterousia</taxon>
    </lineage>
</organism>
<dbReference type="Gene3D" id="3.90.1150.30">
    <property type="match status" value="1"/>
</dbReference>
<dbReference type="PANTHER" id="PTHR35145:SF1">
    <property type="entry name" value="CYTOPLASMIC PROTEIN"/>
    <property type="match status" value="1"/>
</dbReference>
<dbReference type="SUPFAM" id="SSF142906">
    <property type="entry name" value="YjbR-like"/>
    <property type="match status" value="1"/>
</dbReference>
<dbReference type="AlphaFoldDB" id="A0A9D1JXH9"/>